<gene>
    <name evidence="1" type="ORF">LQG66_31140</name>
</gene>
<reference evidence="1" key="1">
    <citation type="journal article" date="2024" name="Antonie Van Leeuwenhoek">
        <title>Bradyrhizobium ontarionense sp. nov., a novel bacterial symbiont isolated from Aeschynomene indica (Indian jointvetch), harbours photosynthesis, nitrogen fixation and nitrous oxide (N2O) reductase genes.</title>
        <authorList>
            <person name="Bromfield E.S.P."/>
            <person name="Cloutier S."/>
        </authorList>
    </citation>
    <scope>NUCLEOTIDE SEQUENCE</scope>
    <source>
        <strain evidence="1">A19</strain>
    </source>
</reference>
<accession>A0ABY3R9B6</accession>
<proteinExistence type="predicted"/>
<keyword evidence="2" id="KW-1185">Reference proteome</keyword>
<dbReference type="RefSeq" id="WP_231319644.1">
    <property type="nucleotide sequence ID" value="NZ_CP088156.1"/>
</dbReference>
<protein>
    <submittedName>
        <fullName evidence="1">Cysteine-rich CWC family protein</fullName>
    </submittedName>
</protein>
<sequence length="73" mass="7917">MVPNVTNRLANVTARQLTCESCGAEFTCDPGGSCWCFDEAVRLPLPKAGQSRFKDCLCAKCLMKLARESETGS</sequence>
<evidence type="ECO:0000313" key="1">
    <source>
        <dbReference type="EMBL" id="UFZ03627.1"/>
    </source>
</evidence>
<dbReference type="Pfam" id="PF14375">
    <property type="entry name" value="Cys_rich_CWC"/>
    <property type="match status" value="1"/>
</dbReference>
<organism evidence="1 2">
    <name type="scientific">Bradyrhizobium ontarionense</name>
    <dbReference type="NCBI Taxonomy" id="2898149"/>
    <lineage>
        <taxon>Bacteria</taxon>
        <taxon>Pseudomonadati</taxon>
        <taxon>Pseudomonadota</taxon>
        <taxon>Alphaproteobacteria</taxon>
        <taxon>Hyphomicrobiales</taxon>
        <taxon>Nitrobacteraceae</taxon>
        <taxon>Bradyrhizobium</taxon>
    </lineage>
</organism>
<dbReference type="Proteomes" id="UP001431010">
    <property type="component" value="Chromosome"/>
</dbReference>
<dbReference type="EMBL" id="CP088156">
    <property type="protein sequence ID" value="UFZ03627.1"/>
    <property type="molecule type" value="Genomic_DNA"/>
</dbReference>
<name>A0ABY3R9B6_9BRAD</name>
<evidence type="ECO:0000313" key="2">
    <source>
        <dbReference type="Proteomes" id="UP001431010"/>
    </source>
</evidence>
<dbReference type="InterPro" id="IPR032720">
    <property type="entry name" value="Cys_rich_CWC"/>
</dbReference>